<sequence>MQFAGRISNPTMNQAFPLAYEPRKLSEEEELEASVFWRRFDESLFKDRSIVCFFGNLSRRIELKTVVDAASHLESIGQIEIIFVIGGEGECLASLKERASGLNNIIFPGWLNFSTIRYLMQHSTFGVLPYPSSKDFVRSYPNKIGEYLSTGLAVLSSTDGAVASLIEDETCGYRYCPESGKSLAETIMNALGDPVELARRRACSINVFNRRFNADIVYGEYTNYIQELGDQSRKRRPL</sequence>
<dbReference type="EMBL" id="MLJW01009163">
    <property type="protein sequence ID" value="OIQ63257.1"/>
    <property type="molecule type" value="Genomic_DNA"/>
</dbReference>
<dbReference type="Pfam" id="PF13692">
    <property type="entry name" value="Glyco_trans_1_4"/>
    <property type="match status" value="1"/>
</dbReference>
<keyword evidence="1" id="KW-0808">Transferase</keyword>
<name>A0A1J5NVM0_9ZZZZ</name>
<reference evidence="1" key="1">
    <citation type="submission" date="2016-10" db="EMBL/GenBank/DDBJ databases">
        <title>Sequence of Gallionella enrichment culture.</title>
        <authorList>
            <person name="Poehlein A."/>
            <person name="Muehling M."/>
            <person name="Daniel R."/>
        </authorList>
    </citation>
    <scope>NUCLEOTIDE SEQUENCE</scope>
</reference>
<dbReference type="GO" id="GO:0016757">
    <property type="term" value="F:glycosyltransferase activity"/>
    <property type="evidence" value="ECO:0007669"/>
    <property type="project" value="TreeGrafter"/>
</dbReference>
<dbReference type="SUPFAM" id="SSF53756">
    <property type="entry name" value="UDP-Glycosyltransferase/glycogen phosphorylase"/>
    <property type="match status" value="1"/>
</dbReference>
<comment type="caution">
    <text evidence="1">The sequence shown here is derived from an EMBL/GenBank/DDBJ whole genome shotgun (WGS) entry which is preliminary data.</text>
</comment>
<dbReference type="PANTHER" id="PTHR12526">
    <property type="entry name" value="GLYCOSYLTRANSFERASE"/>
    <property type="match status" value="1"/>
</dbReference>
<dbReference type="PANTHER" id="PTHR12526:SF638">
    <property type="entry name" value="SPORE COAT PROTEIN SA"/>
    <property type="match status" value="1"/>
</dbReference>
<evidence type="ECO:0000313" key="1">
    <source>
        <dbReference type="EMBL" id="OIQ63257.1"/>
    </source>
</evidence>
<accession>A0A1J5NVM0</accession>
<dbReference type="AlphaFoldDB" id="A0A1J5NVM0"/>
<organism evidence="1">
    <name type="scientific">mine drainage metagenome</name>
    <dbReference type="NCBI Taxonomy" id="410659"/>
    <lineage>
        <taxon>unclassified sequences</taxon>
        <taxon>metagenomes</taxon>
        <taxon>ecological metagenomes</taxon>
    </lineage>
</organism>
<proteinExistence type="predicted"/>
<dbReference type="Gene3D" id="3.40.50.2000">
    <property type="entry name" value="Glycogen Phosphorylase B"/>
    <property type="match status" value="1"/>
</dbReference>
<gene>
    <name evidence="1" type="ORF">GALL_552020</name>
</gene>
<protein>
    <submittedName>
        <fullName evidence="1">Putative glycosyl transferase</fullName>
    </submittedName>
</protein>